<reference evidence="1 2" key="1">
    <citation type="journal article" date="2015" name="Genome Announc.">
        <title>Complete Genome Sequence of Spiroplasma litorale TN-1T (DSM 21781), a Bacterium Isolated from a Green-Eyed Horsefly (Tabanus nigrovittatus).</title>
        <authorList>
            <person name="Lo W.S."/>
            <person name="Lai Y.C."/>
            <person name="Lien Y.W."/>
            <person name="Wang T.H."/>
            <person name="Kuo C.H."/>
        </authorList>
    </citation>
    <scope>NUCLEOTIDE SEQUENCE [LARGE SCALE GENOMIC DNA]</scope>
    <source>
        <strain evidence="1 2">TN-1</strain>
    </source>
</reference>
<organism evidence="1 2">
    <name type="scientific">Spiroplasma litorale</name>
    <dbReference type="NCBI Taxonomy" id="216942"/>
    <lineage>
        <taxon>Bacteria</taxon>
        <taxon>Bacillati</taxon>
        <taxon>Mycoplasmatota</taxon>
        <taxon>Mollicutes</taxon>
        <taxon>Entomoplasmatales</taxon>
        <taxon>Spiroplasmataceae</taxon>
        <taxon>Spiroplasma</taxon>
    </lineage>
</organism>
<dbReference type="RefSeq" id="WP_075058194.1">
    <property type="nucleotide sequence ID" value="NZ_CP012357.1"/>
</dbReference>
<proteinExistence type="predicted"/>
<sequence length="624" mass="69028">MKKLLSLIATMGIVSSTSTMVISCGNSTDSTDSQNDKTDLSKMTTKELGTLEGKTDLPTLDQIVKAINEKNANYGLTTADVKLDGTNSVSSAKLIAIETSKKFNGSVTVTYTYKKNVIKDLSTLPIKDLGNINGVGDLPSIDEVLGQAKVKNPEWDLKYSEIEFDGTPTVEKAKIKAKSESNLFSGTVEVSYKFTKVGKRDLKDLKVKDLGNIISTQDLVTSVTLDEIITAINSKNDGWILTTKDVKLSGSATKNKAKLEAVENSASFSGNVEVNYTFRICFNVSMLEDVINKNGIGGAARPNELNIGFLMVPSYKKAEIMNSFKRFVVPLLKMAEMLGIVISYDQILEVANIDLLDDQGNVVNNETGAKPVAKMKLSAKVGKENSLDGVHIKGEGNISLKTQKAVSEIAKQKELVDIKPSDSTDYTVKQTILNTFYEKNNITDANLKKQFDVTTKTETSATINTVFNSDYTPDNIDVTFKIVSQEENKRVIWDISKMSENDEGEFEPTVKITSEEKNTTLYTELFNCITNTKEQFKNYWTFEYMYAFTEGKQATYIFDNQEKYEAEFEGTIEAGTLSSTDFIKKFDTIFDINIDSSNSKIELSVKSGQENFALNGSLTLNYTK</sequence>
<dbReference type="EMBL" id="CP012357">
    <property type="protein sequence ID" value="AKX34100.1"/>
    <property type="molecule type" value="Genomic_DNA"/>
</dbReference>
<gene>
    <name evidence="1" type="ORF">SLITO_v1c04470</name>
</gene>
<evidence type="ECO:0000313" key="2">
    <source>
        <dbReference type="Proteomes" id="UP000067476"/>
    </source>
</evidence>
<evidence type="ECO:0000313" key="1">
    <source>
        <dbReference type="EMBL" id="AKX34100.1"/>
    </source>
</evidence>
<evidence type="ECO:0008006" key="3">
    <source>
        <dbReference type="Google" id="ProtNLM"/>
    </source>
</evidence>
<keyword evidence="2" id="KW-1185">Reference proteome</keyword>
<dbReference type="InterPro" id="IPR054816">
    <property type="entry name" value="Lipoprotein_mollicutes-type_CS"/>
</dbReference>
<dbReference type="KEGG" id="sll:SLITO_v1c04470"/>
<name>A0A0K1W1A0_9MOLU</name>
<dbReference type="AlphaFoldDB" id="A0A0K1W1A0"/>
<dbReference type="NCBIfam" id="NF038029">
    <property type="entry name" value="LP_plasma"/>
    <property type="match status" value="1"/>
</dbReference>
<accession>A0A0K1W1A0</accession>
<dbReference type="STRING" id="216942.SLITO_v1c04470"/>
<dbReference type="Proteomes" id="UP000067476">
    <property type="component" value="Chromosome"/>
</dbReference>
<protein>
    <recommendedName>
        <fullName evidence="3">Lipoprotein</fullName>
    </recommendedName>
</protein>
<dbReference type="PATRIC" id="fig|216942.3.peg.450"/>
<dbReference type="OrthoDB" id="389077at2"/>
<dbReference type="PROSITE" id="PS51257">
    <property type="entry name" value="PROKAR_LIPOPROTEIN"/>
    <property type="match status" value="1"/>
</dbReference>